<keyword evidence="1 3" id="KW-0597">Phosphoprotein</keyword>
<feature type="domain" description="Response regulatory" evidence="4">
    <location>
        <begin position="9"/>
        <end position="124"/>
    </location>
</feature>
<gene>
    <name evidence="5" type="ORF">NF867_12060</name>
</gene>
<dbReference type="AlphaFoldDB" id="A0A9X2F3Q0"/>
<proteinExistence type="predicted"/>
<dbReference type="Proteomes" id="UP001155182">
    <property type="component" value="Unassembled WGS sequence"/>
</dbReference>
<dbReference type="RefSeq" id="WP_252588254.1">
    <property type="nucleotide sequence ID" value="NZ_JAMWYS010000036.1"/>
</dbReference>
<evidence type="ECO:0000313" key="5">
    <source>
        <dbReference type="EMBL" id="MCO4293600.1"/>
    </source>
</evidence>
<comment type="caution">
    <text evidence="5">The sequence shown here is derived from an EMBL/GenBank/DDBJ whole genome shotgun (WGS) entry which is preliminary data.</text>
</comment>
<dbReference type="SMART" id="SM00448">
    <property type="entry name" value="REC"/>
    <property type="match status" value="1"/>
</dbReference>
<dbReference type="PROSITE" id="PS50110">
    <property type="entry name" value="RESPONSE_REGULATORY"/>
    <property type="match status" value="1"/>
</dbReference>
<dbReference type="SUPFAM" id="SSF52172">
    <property type="entry name" value="CheY-like"/>
    <property type="match status" value="1"/>
</dbReference>
<name>A0A9X2F3Q0_9SPHI</name>
<accession>A0A9X2F3Q0</accession>
<dbReference type="Pfam" id="PF00072">
    <property type="entry name" value="Response_reg"/>
    <property type="match status" value="1"/>
</dbReference>
<dbReference type="Gene3D" id="3.40.50.2300">
    <property type="match status" value="1"/>
</dbReference>
<evidence type="ECO:0000256" key="3">
    <source>
        <dbReference type="PROSITE-ProRule" id="PRU00169"/>
    </source>
</evidence>
<feature type="modified residue" description="4-aspartylphosphate" evidence="3">
    <location>
        <position position="58"/>
    </location>
</feature>
<dbReference type="PANTHER" id="PTHR45339:SF1">
    <property type="entry name" value="HYBRID SIGNAL TRANSDUCTION HISTIDINE KINASE J"/>
    <property type="match status" value="1"/>
</dbReference>
<keyword evidence="6" id="KW-1185">Reference proteome</keyword>
<dbReference type="GO" id="GO:0000160">
    <property type="term" value="P:phosphorelay signal transduction system"/>
    <property type="evidence" value="ECO:0007669"/>
    <property type="project" value="UniProtKB-KW"/>
</dbReference>
<dbReference type="CDD" id="cd17546">
    <property type="entry name" value="REC_hyHK_CKI1_RcsC-like"/>
    <property type="match status" value="1"/>
</dbReference>
<keyword evidence="2" id="KW-0902">Two-component regulatory system</keyword>
<dbReference type="InterPro" id="IPR001789">
    <property type="entry name" value="Sig_transdc_resp-reg_receiver"/>
</dbReference>
<evidence type="ECO:0000256" key="1">
    <source>
        <dbReference type="ARBA" id="ARBA00022553"/>
    </source>
</evidence>
<organism evidence="5 6">
    <name type="scientific">Solitalea agri</name>
    <dbReference type="NCBI Taxonomy" id="2953739"/>
    <lineage>
        <taxon>Bacteria</taxon>
        <taxon>Pseudomonadati</taxon>
        <taxon>Bacteroidota</taxon>
        <taxon>Sphingobacteriia</taxon>
        <taxon>Sphingobacteriales</taxon>
        <taxon>Sphingobacteriaceae</taxon>
        <taxon>Solitalea</taxon>
    </lineage>
</organism>
<sequence length="128" mass="14502">MENSLENLKVLLVEDQPLNQFLAITILHQWKVLVEVASNGQIAVDKLSKGHYDLILMDIHMPVMDGLSATSIIRQELNIKTPIIALTADSTKIGEEKCNAIGMNAYVNKPFKPDILYNKIYNLVYRYN</sequence>
<evidence type="ECO:0000313" key="6">
    <source>
        <dbReference type="Proteomes" id="UP001155182"/>
    </source>
</evidence>
<dbReference type="EMBL" id="JAMWYS010000036">
    <property type="protein sequence ID" value="MCO4293600.1"/>
    <property type="molecule type" value="Genomic_DNA"/>
</dbReference>
<dbReference type="PANTHER" id="PTHR45339">
    <property type="entry name" value="HYBRID SIGNAL TRANSDUCTION HISTIDINE KINASE J"/>
    <property type="match status" value="1"/>
</dbReference>
<protein>
    <submittedName>
        <fullName evidence="5">Response regulator</fullName>
    </submittedName>
</protein>
<evidence type="ECO:0000259" key="4">
    <source>
        <dbReference type="PROSITE" id="PS50110"/>
    </source>
</evidence>
<evidence type="ECO:0000256" key="2">
    <source>
        <dbReference type="ARBA" id="ARBA00023012"/>
    </source>
</evidence>
<reference evidence="5" key="1">
    <citation type="submission" date="2022-06" db="EMBL/GenBank/DDBJ databases">
        <title>Solitalea sp. MAHUQ-68 isolated from rhizospheric soil.</title>
        <authorList>
            <person name="Huq M.A."/>
        </authorList>
    </citation>
    <scope>NUCLEOTIDE SEQUENCE</scope>
    <source>
        <strain evidence="5">MAHUQ-68</strain>
    </source>
</reference>
<dbReference type="InterPro" id="IPR011006">
    <property type="entry name" value="CheY-like_superfamily"/>
</dbReference>